<reference evidence="1 2" key="1">
    <citation type="journal article" date="2019" name="Sci. Rep.">
        <title>Orb-weaving spider Araneus ventricosus genome elucidates the spidroin gene catalogue.</title>
        <authorList>
            <person name="Kono N."/>
            <person name="Nakamura H."/>
            <person name="Ohtoshi R."/>
            <person name="Moran D.A.P."/>
            <person name="Shinohara A."/>
            <person name="Yoshida Y."/>
            <person name="Fujiwara M."/>
            <person name="Mori M."/>
            <person name="Tomita M."/>
            <person name="Arakawa K."/>
        </authorList>
    </citation>
    <scope>NUCLEOTIDE SEQUENCE [LARGE SCALE GENOMIC DNA]</scope>
</reference>
<evidence type="ECO:0000313" key="1">
    <source>
        <dbReference type="EMBL" id="GBL90880.1"/>
    </source>
</evidence>
<sequence length="182" mass="19961">NHPGKNRCPESEGSSSQPFAPLHCFRSDFPIGLTSLQEKGESLMGLDRSVGWVIQSLPSQATNMCLCTASEGSSAPLQCVRSNVQVGLTSMQEKDESLMGQDRSVGWVIQSLPSQATNVCPLLSGVLHYHPRTKTSRGLLPFLQCCGQREVLRHTSLPLSYTEVSTIWTSLPYMLNKLALRL</sequence>
<name>A0A4Y2BF81_ARAVE</name>
<dbReference type="AlphaFoldDB" id="A0A4Y2BF81"/>
<comment type="caution">
    <text evidence="1">The sequence shown here is derived from an EMBL/GenBank/DDBJ whole genome shotgun (WGS) entry which is preliminary data.</text>
</comment>
<keyword evidence="2" id="KW-1185">Reference proteome</keyword>
<accession>A0A4Y2BF81</accession>
<feature type="non-terminal residue" evidence="1">
    <location>
        <position position="1"/>
    </location>
</feature>
<protein>
    <submittedName>
        <fullName evidence="1">Uncharacterized protein</fullName>
    </submittedName>
</protein>
<organism evidence="1 2">
    <name type="scientific">Araneus ventricosus</name>
    <name type="common">Orbweaver spider</name>
    <name type="synonym">Epeira ventricosa</name>
    <dbReference type="NCBI Taxonomy" id="182803"/>
    <lineage>
        <taxon>Eukaryota</taxon>
        <taxon>Metazoa</taxon>
        <taxon>Ecdysozoa</taxon>
        <taxon>Arthropoda</taxon>
        <taxon>Chelicerata</taxon>
        <taxon>Arachnida</taxon>
        <taxon>Araneae</taxon>
        <taxon>Araneomorphae</taxon>
        <taxon>Entelegynae</taxon>
        <taxon>Araneoidea</taxon>
        <taxon>Araneidae</taxon>
        <taxon>Araneus</taxon>
    </lineage>
</organism>
<proteinExistence type="predicted"/>
<dbReference type="Proteomes" id="UP000499080">
    <property type="component" value="Unassembled WGS sequence"/>
</dbReference>
<evidence type="ECO:0000313" key="2">
    <source>
        <dbReference type="Proteomes" id="UP000499080"/>
    </source>
</evidence>
<dbReference type="EMBL" id="BGPR01000075">
    <property type="protein sequence ID" value="GBL90880.1"/>
    <property type="molecule type" value="Genomic_DNA"/>
</dbReference>
<gene>
    <name evidence="1" type="ORF">AVEN_27987-2_1</name>
</gene>